<dbReference type="Proteomes" id="UP000664218">
    <property type="component" value="Unassembled WGS sequence"/>
</dbReference>
<dbReference type="PANTHER" id="PTHR48098">
    <property type="entry name" value="ENTEROCHELIN ESTERASE-RELATED"/>
    <property type="match status" value="1"/>
</dbReference>
<gene>
    <name evidence="1" type="ORF">J3A84_11345</name>
</gene>
<dbReference type="InterPro" id="IPR000801">
    <property type="entry name" value="Esterase-like"/>
</dbReference>
<dbReference type="PANTHER" id="PTHR48098:SF6">
    <property type="entry name" value="FERRI-BACILLIBACTIN ESTERASE BESA"/>
    <property type="match status" value="1"/>
</dbReference>
<dbReference type="AlphaFoldDB" id="A0A939HBX7"/>
<keyword evidence="1" id="KW-0378">Hydrolase</keyword>
<dbReference type="RefSeq" id="WP_207600143.1">
    <property type="nucleotide sequence ID" value="NZ_JAFNJU010000008.1"/>
</dbReference>
<dbReference type="SUPFAM" id="SSF53474">
    <property type="entry name" value="alpha/beta-Hydrolases"/>
    <property type="match status" value="1"/>
</dbReference>
<dbReference type="EMBL" id="JAFNJU010000008">
    <property type="protein sequence ID" value="MBO1265623.1"/>
    <property type="molecule type" value="Genomic_DNA"/>
</dbReference>
<dbReference type="Gene3D" id="3.40.50.1820">
    <property type="entry name" value="alpha/beta hydrolase"/>
    <property type="match status" value="1"/>
</dbReference>
<keyword evidence="2" id="KW-1185">Reference proteome</keyword>
<proteinExistence type="predicted"/>
<name>A0A939HBX7_9CLOT</name>
<reference evidence="1" key="1">
    <citation type="submission" date="2021-03" db="EMBL/GenBank/DDBJ databases">
        <title>Proteiniclasticum marinus sp. nov., isolated from tidal flat sediment.</title>
        <authorList>
            <person name="Namirimu T."/>
            <person name="Yang J.-A."/>
            <person name="Yang S.-H."/>
            <person name="Kim Y.-J."/>
            <person name="Kwon K.K."/>
        </authorList>
    </citation>
    <scope>NUCLEOTIDE SEQUENCE</scope>
    <source>
        <strain evidence="1">SCR006</strain>
    </source>
</reference>
<dbReference type="InterPro" id="IPR029058">
    <property type="entry name" value="AB_hydrolase_fold"/>
</dbReference>
<sequence length="263" mass="30343">MKRENIIVKMHDGSSRKIRVALPTEMKPFEMYPVLYLFDGQNVFDKKDSFAGVIWDVEKAADRLVRAKIIKPMIFVAIDNAGDKRLDEYGPWPFEDERYSSLGQGGEFAAYFAEKIIPLVEDRYPISRRREDRALAGSSMGGLMTAYMGTKYPELFSALGVFSLASWVSEKPFLTMLHEEGNFRDMRFFLQVGTEESRDEETGKVDIEDSQIYVNNTLNYLRALLERGAEYRRISLNIAVGKTHNEAVWADFMPRFLQWLSEK</sequence>
<comment type="caution">
    <text evidence="1">The sequence shown here is derived from an EMBL/GenBank/DDBJ whole genome shotgun (WGS) entry which is preliminary data.</text>
</comment>
<protein>
    <submittedName>
        <fullName evidence="1">Alpha/beta hydrolase</fullName>
    </submittedName>
</protein>
<dbReference type="GO" id="GO:0016787">
    <property type="term" value="F:hydrolase activity"/>
    <property type="evidence" value="ECO:0007669"/>
    <property type="project" value="UniProtKB-KW"/>
</dbReference>
<evidence type="ECO:0000313" key="1">
    <source>
        <dbReference type="EMBL" id="MBO1265623.1"/>
    </source>
</evidence>
<dbReference type="Pfam" id="PF00756">
    <property type="entry name" value="Esterase"/>
    <property type="match status" value="1"/>
</dbReference>
<evidence type="ECO:0000313" key="2">
    <source>
        <dbReference type="Proteomes" id="UP000664218"/>
    </source>
</evidence>
<dbReference type="InterPro" id="IPR050583">
    <property type="entry name" value="Mycobacterial_A85_antigen"/>
</dbReference>
<accession>A0A939HBX7</accession>
<organism evidence="1 2">
    <name type="scientific">Proteiniclasticum aestuarii</name>
    <dbReference type="NCBI Taxonomy" id="2817862"/>
    <lineage>
        <taxon>Bacteria</taxon>
        <taxon>Bacillati</taxon>
        <taxon>Bacillota</taxon>
        <taxon>Clostridia</taxon>
        <taxon>Eubacteriales</taxon>
        <taxon>Clostridiaceae</taxon>
        <taxon>Proteiniclasticum</taxon>
    </lineage>
</organism>